<evidence type="ECO:0000256" key="4">
    <source>
        <dbReference type="ARBA" id="ARBA00023002"/>
    </source>
</evidence>
<dbReference type="PANTHER" id="PTHR43735">
    <property type="entry name" value="APOPTOSIS-INDUCING FACTOR 1"/>
    <property type="match status" value="1"/>
</dbReference>
<dbReference type="SUPFAM" id="SSF51905">
    <property type="entry name" value="FAD/NAD(P)-binding domain"/>
    <property type="match status" value="1"/>
</dbReference>
<dbReference type="Pfam" id="PF07992">
    <property type="entry name" value="Pyr_redox_2"/>
    <property type="match status" value="1"/>
</dbReference>
<sequence length="370" mass="40199">MSTTGDRQNVVIVGGGNGGISVFNELSKTLDASKYDLILITPRPFFVHLPATIRMVVTADGNLEDTAIMPLPDHKFNTGNKKLVLAHVTSVVDDEIKGRYVTLDNGQDIEYSVMVLAPGSQWESPLDMPDTKEEIGHMLQSWRARFAKAQDVVIVGGGSIGIELAGELKDLQASLLLNDAYHASWRKRVTDSVTARGVNVVLDDYVDDVEVKDGCVTTRSGRSIPADLVVPTRGPRPNTKFIQSLGSDVLNATGYVKVSPTLQLVSHPRIFAAGDVIDWKEQKQSAKVAGHASVVSNNVLVLLGQKKKMVNYKGAFEAILITNGKYGDIAYIDILWGIVLGNWLVSLIKSRGLLPTHLPASSLFLARFIV</sequence>
<keyword evidence="4" id="KW-0560">Oxidoreductase</keyword>
<dbReference type="Proteomes" id="UP000521872">
    <property type="component" value="Unassembled WGS sequence"/>
</dbReference>
<dbReference type="InterPro" id="IPR023753">
    <property type="entry name" value="FAD/NAD-binding_dom"/>
</dbReference>
<dbReference type="InterPro" id="IPR036188">
    <property type="entry name" value="FAD/NAD-bd_sf"/>
</dbReference>
<dbReference type="GO" id="GO:0005737">
    <property type="term" value="C:cytoplasm"/>
    <property type="evidence" value="ECO:0007669"/>
    <property type="project" value="TreeGrafter"/>
</dbReference>
<evidence type="ECO:0000256" key="2">
    <source>
        <dbReference type="ARBA" id="ARBA00022630"/>
    </source>
</evidence>
<dbReference type="GO" id="GO:0050660">
    <property type="term" value="F:flavin adenine dinucleotide binding"/>
    <property type="evidence" value="ECO:0007669"/>
    <property type="project" value="TreeGrafter"/>
</dbReference>
<gene>
    <name evidence="6" type="ORF">D9613_010429</name>
</gene>
<dbReference type="GO" id="GO:0004174">
    <property type="term" value="F:electron-transferring-flavoprotein dehydrogenase activity"/>
    <property type="evidence" value="ECO:0007669"/>
    <property type="project" value="TreeGrafter"/>
</dbReference>
<feature type="domain" description="FAD/NAD(P)-binding" evidence="5">
    <location>
        <begin position="9"/>
        <end position="289"/>
    </location>
</feature>
<dbReference type="PRINTS" id="PR00411">
    <property type="entry name" value="PNDRDTASEI"/>
</dbReference>
<evidence type="ECO:0000313" key="6">
    <source>
        <dbReference type="EMBL" id="KAF4610104.1"/>
    </source>
</evidence>
<keyword evidence="7" id="KW-1185">Reference proteome</keyword>
<protein>
    <recommendedName>
        <fullName evidence="5">FAD/NAD(P)-binding domain-containing protein</fullName>
    </recommendedName>
</protein>
<accession>A0A8H4QFN1</accession>
<comment type="similarity">
    <text evidence="1">Belongs to the FAD-dependent oxidoreductase family.</text>
</comment>
<comment type="caution">
    <text evidence="6">The sequence shown here is derived from an EMBL/GenBank/DDBJ whole genome shotgun (WGS) entry which is preliminary data.</text>
</comment>
<keyword evidence="2" id="KW-0285">Flavoprotein</keyword>
<organism evidence="6 7">
    <name type="scientific">Agrocybe pediades</name>
    <dbReference type="NCBI Taxonomy" id="84607"/>
    <lineage>
        <taxon>Eukaryota</taxon>
        <taxon>Fungi</taxon>
        <taxon>Dikarya</taxon>
        <taxon>Basidiomycota</taxon>
        <taxon>Agaricomycotina</taxon>
        <taxon>Agaricomycetes</taxon>
        <taxon>Agaricomycetidae</taxon>
        <taxon>Agaricales</taxon>
        <taxon>Agaricineae</taxon>
        <taxon>Strophariaceae</taxon>
        <taxon>Agrocybe</taxon>
    </lineage>
</organism>
<evidence type="ECO:0000259" key="5">
    <source>
        <dbReference type="Pfam" id="PF07992"/>
    </source>
</evidence>
<dbReference type="PANTHER" id="PTHR43735:SF3">
    <property type="entry name" value="FERROPTOSIS SUPPRESSOR PROTEIN 1"/>
    <property type="match status" value="1"/>
</dbReference>
<reference evidence="6 7" key="1">
    <citation type="submission" date="2019-12" db="EMBL/GenBank/DDBJ databases">
        <authorList>
            <person name="Floudas D."/>
            <person name="Bentzer J."/>
            <person name="Ahren D."/>
            <person name="Johansson T."/>
            <person name="Persson P."/>
            <person name="Tunlid A."/>
        </authorList>
    </citation>
    <scope>NUCLEOTIDE SEQUENCE [LARGE SCALE GENOMIC DNA]</scope>
    <source>
        <strain evidence="6 7">CBS 102.39</strain>
    </source>
</reference>
<evidence type="ECO:0000256" key="3">
    <source>
        <dbReference type="ARBA" id="ARBA00022827"/>
    </source>
</evidence>
<evidence type="ECO:0000313" key="7">
    <source>
        <dbReference type="Proteomes" id="UP000521872"/>
    </source>
</evidence>
<name>A0A8H4QFN1_9AGAR</name>
<dbReference type="Gene3D" id="3.50.50.100">
    <property type="match status" value="1"/>
</dbReference>
<evidence type="ECO:0000256" key="1">
    <source>
        <dbReference type="ARBA" id="ARBA00006442"/>
    </source>
</evidence>
<dbReference type="PRINTS" id="PR00368">
    <property type="entry name" value="FADPNR"/>
</dbReference>
<proteinExistence type="inferred from homology"/>
<keyword evidence="3" id="KW-0274">FAD</keyword>
<dbReference type="AlphaFoldDB" id="A0A8H4QFN1"/>
<dbReference type="EMBL" id="JAACJL010000059">
    <property type="protein sequence ID" value="KAF4610104.1"/>
    <property type="molecule type" value="Genomic_DNA"/>
</dbReference>